<dbReference type="Proteomes" id="UP001497453">
    <property type="component" value="Chromosome 11"/>
</dbReference>
<proteinExistence type="predicted"/>
<accession>A0ABP1CVZ5</accession>
<reference evidence="2" key="1">
    <citation type="submission" date="2024-04" db="EMBL/GenBank/DDBJ databases">
        <authorList>
            <person name="Shaw F."/>
            <person name="Minotto A."/>
        </authorList>
    </citation>
    <scope>NUCLEOTIDE SEQUENCE [LARGE SCALE GENOMIC DNA]</scope>
</reference>
<dbReference type="EMBL" id="OZ037954">
    <property type="protein sequence ID" value="CAL1698863.1"/>
    <property type="molecule type" value="Genomic_DNA"/>
</dbReference>
<evidence type="ECO:0000313" key="1">
    <source>
        <dbReference type="EMBL" id="CAL1698863.1"/>
    </source>
</evidence>
<sequence>MCMKILLLNHPITSLTNYTKKLYTAMEPTVANKDFMFNGPPSLVKPFIAKVISKLQEPNVSDQFAHDYFSTAVDAGDGPSFSRRRDTAGYLALDCIQFLVMPATMRQRRQIFQQLMQSNVLEICTDKLDNHPLLIHRNAAANTLRVVAANLFLGEALSPQQTADLLERCCRWTLAGPDRDSDELLDDNKVWQTQVMVGRPMPTYAAHKYGKRWFGMTAEHFMFTAHALVCRVPQPSRKFTLEVLQHKPAIIDLLLECALEARPPWFPESQVDELAMETLALLLQFPHAMVPGLDIPLEGKAKDEYQVDFDASVKIMEIFVSRPGWAQKLVDIWSKLEREKPVDIQRMLDRVSSDWYAAAPPNDETLIHSMEYRGQVRIATLRLIASATYVDSIRDVDLLSVLRIAYLGTQKSKSREEVVRSHDPFEVATWVEHNEEVLRVPLWAADAGDDFDEVATLPREATMGPIALVRLLIRLTERGLVDQSQSWTTLPEGTVPSIMLKQVQQILSPVVVKKILSTALKRVSAYREIGHERVQEGHDHRALLAYTPASELALSLLELNRVADRKYAAQTRGAQKELVLCLGNAATVCRRKKRYEGALLLAAAAERYGQHASAEEGITTDMKEKNKKRLAELKRIVNM</sequence>
<keyword evidence="2" id="KW-1185">Reference proteome</keyword>
<name>A0ABP1CVZ5_9APHY</name>
<gene>
    <name evidence="1" type="ORF">GFSPODELE1_LOCUS2364</name>
</gene>
<evidence type="ECO:0000313" key="2">
    <source>
        <dbReference type="Proteomes" id="UP001497453"/>
    </source>
</evidence>
<protein>
    <submittedName>
        <fullName evidence="1">Uncharacterized protein</fullName>
    </submittedName>
</protein>
<organism evidence="1 2">
    <name type="scientific">Somion occarium</name>
    <dbReference type="NCBI Taxonomy" id="3059160"/>
    <lineage>
        <taxon>Eukaryota</taxon>
        <taxon>Fungi</taxon>
        <taxon>Dikarya</taxon>
        <taxon>Basidiomycota</taxon>
        <taxon>Agaricomycotina</taxon>
        <taxon>Agaricomycetes</taxon>
        <taxon>Polyporales</taxon>
        <taxon>Cerrenaceae</taxon>
        <taxon>Somion</taxon>
    </lineage>
</organism>